<keyword evidence="9 10" id="KW-0472">Membrane</keyword>
<dbReference type="InterPro" id="IPR018108">
    <property type="entry name" value="MCP_transmembrane"/>
</dbReference>
<evidence type="ECO:0000256" key="10">
    <source>
        <dbReference type="PROSITE-ProRule" id="PRU00282"/>
    </source>
</evidence>
<dbReference type="Gramene" id="OE9A050521T1">
    <property type="protein sequence ID" value="OE9A050521C1"/>
    <property type="gene ID" value="OE9A050521"/>
</dbReference>
<evidence type="ECO:0000256" key="5">
    <source>
        <dbReference type="ARBA" id="ARBA00022737"/>
    </source>
</evidence>
<evidence type="ECO:0000313" key="12">
    <source>
        <dbReference type="EMBL" id="CAA3031053.1"/>
    </source>
</evidence>
<dbReference type="PANTHER" id="PTHR45671">
    <property type="entry name" value="SOLUTE CARRIER FAMILY 25 (MITOCHONDRIAL CARRIER PHOSPHATE CARRIER), MEMBER 3, LIKE-RELATED-RELATED"/>
    <property type="match status" value="1"/>
</dbReference>
<evidence type="ECO:0000256" key="7">
    <source>
        <dbReference type="ARBA" id="ARBA00022989"/>
    </source>
</evidence>
<dbReference type="InterPro" id="IPR044677">
    <property type="entry name" value="SLC25A3/Pic2/Mir1-like"/>
</dbReference>
<keyword evidence="6" id="KW-0999">Mitochondrion inner membrane</keyword>
<keyword evidence="3 11" id="KW-0813">Transport</keyword>
<accession>A0A8S0VKR2</accession>
<comment type="similarity">
    <text evidence="2 11">Belongs to the mitochondrial carrier (TC 2.A.29) family.</text>
</comment>
<keyword evidence="5" id="KW-0677">Repeat</keyword>
<keyword evidence="8" id="KW-0496">Mitochondrion</keyword>
<evidence type="ECO:0000256" key="2">
    <source>
        <dbReference type="ARBA" id="ARBA00006375"/>
    </source>
</evidence>
<keyword evidence="4 10" id="KW-0812">Transmembrane</keyword>
<gene>
    <name evidence="12" type="ORF">OLEA9_A050521</name>
</gene>
<dbReference type="Gene3D" id="1.50.40.10">
    <property type="entry name" value="Mitochondrial carrier domain"/>
    <property type="match status" value="1"/>
</dbReference>
<dbReference type="PROSITE" id="PS50920">
    <property type="entry name" value="SOLCAR"/>
    <property type="match status" value="1"/>
</dbReference>
<evidence type="ECO:0000256" key="11">
    <source>
        <dbReference type="RuleBase" id="RU000488"/>
    </source>
</evidence>
<keyword evidence="7" id="KW-1133">Transmembrane helix</keyword>
<reference evidence="12 13" key="1">
    <citation type="submission" date="2019-12" db="EMBL/GenBank/DDBJ databases">
        <authorList>
            <person name="Alioto T."/>
            <person name="Alioto T."/>
            <person name="Gomez Garrido J."/>
        </authorList>
    </citation>
    <scope>NUCLEOTIDE SEQUENCE [LARGE SCALE GENOMIC DNA]</scope>
</reference>
<proteinExistence type="inferred from homology"/>
<protein>
    <submittedName>
        <fullName evidence="12">Uncharacterized protein</fullName>
    </submittedName>
</protein>
<dbReference type="EMBL" id="CACTIH010009416">
    <property type="protein sequence ID" value="CAA3031053.1"/>
    <property type="molecule type" value="Genomic_DNA"/>
</dbReference>
<dbReference type="InterPro" id="IPR023395">
    <property type="entry name" value="MCP_dom_sf"/>
</dbReference>
<dbReference type="GO" id="GO:1990547">
    <property type="term" value="P:mitochondrial phosphate ion transmembrane transport"/>
    <property type="evidence" value="ECO:0007669"/>
    <property type="project" value="InterPro"/>
</dbReference>
<evidence type="ECO:0000256" key="3">
    <source>
        <dbReference type="ARBA" id="ARBA00022448"/>
    </source>
</evidence>
<organism evidence="12 13">
    <name type="scientific">Olea europaea subsp. europaea</name>
    <dbReference type="NCBI Taxonomy" id="158383"/>
    <lineage>
        <taxon>Eukaryota</taxon>
        <taxon>Viridiplantae</taxon>
        <taxon>Streptophyta</taxon>
        <taxon>Embryophyta</taxon>
        <taxon>Tracheophyta</taxon>
        <taxon>Spermatophyta</taxon>
        <taxon>Magnoliopsida</taxon>
        <taxon>eudicotyledons</taxon>
        <taxon>Gunneridae</taxon>
        <taxon>Pentapetalae</taxon>
        <taxon>asterids</taxon>
        <taxon>lamiids</taxon>
        <taxon>Lamiales</taxon>
        <taxon>Oleaceae</taxon>
        <taxon>Oleeae</taxon>
        <taxon>Olea</taxon>
    </lineage>
</organism>
<dbReference type="OrthoDB" id="1702583at2759"/>
<evidence type="ECO:0000256" key="4">
    <source>
        <dbReference type="ARBA" id="ARBA00022692"/>
    </source>
</evidence>
<evidence type="ECO:0000256" key="8">
    <source>
        <dbReference type="ARBA" id="ARBA00023128"/>
    </source>
</evidence>
<evidence type="ECO:0000256" key="6">
    <source>
        <dbReference type="ARBA" id="ARBA00022792"/>
    </source>
</evidence>
<dbReference type="PANTHER" id="PTHR45671:SF10">
    <property type="entry name" value="SOLUTE CARRIER FAMILY 25 MEMBER 3"/>
    <property type="match status" value="1"/>
</dbReference>
<sequence length="112" mass="13124">MVAAVMGLWKKKLGACKFEFYEFFTGDVAFCPFEAAKVNVQTRADFARALSDRLLKFVRSEGTLGYKGLVPLWGRQIPYTMMKFASFDTIVGMIYRHSLLTVMVVEWWYRWW</sequence>
<evidence type="ECO:0000256" key="1">
    <source>
        <dbReference type="ARBA" id="ARBA00004448"/>
    </source>
</evidence>
<dbReference type="GO" id="GO:0005743">
    <property type="term" value="C:mitochondrial inner membrane"/>
    <property type="evidence" value="ECO:0007669"/>
    <property type="project" value="UniProtKB-SubCell"/>
</dbReference>
<evidence type="ECO:0000313" key="13">
    <source>
        <dbReference type="Proteomes" id="UP000594638"/>
    </source>
</evidence>
<comment type="caution">
    <text evidence="12">The sequence shown here is derived from an EMBL/GenBank/DDBJ whole genome shotgun (WGS) entry which is preliminary data.</text>
</comment>
<dbReference type="GO" id="GO:0005315">
    <property type="term" value="F:phosphate transmembrane transporter activity"/>
    <property type="evidence" value="ECO:0007669"/>
    <property type="project" value="InterPro"/>
</dbReference>
<keyword evidence="13" id="KW-1185">Reference proteome</keyword>
<dbReference type="SUPFAM" id="SSF103506">
    <property type="entry name" value="Mitochondrial carrier"/>
    <property type="match status" value="1"/>
</dbReference>
<evidence type="ECO:0000256" key="9">
    <source>
        <dbReference type="ARBA" id="ARBA00023136"/>
    </source>
</evidence>
<dbReference type="AlphaFoldDB" id="A0A8S0VKR2"/>
<name>A0A8S0VKR2_OLEEU</name>
<comment type="subcellular location">
    <subcellularLocation>
        <location evidence="1">Mitochondrion inner membrane</location>
        <topology evidence="1">Multi-pass membrane protein</topology>
    </subcellularLocation>
</comment>
<feature type="repeat" description="Solcar" evidence="10">
    <location>
        <begin position="17"/>
        <end position="93"/>
    </location>
</feature>
<dbReference type="Proteomes" id="UP000594638">
    <property type="component" value="Unassembled WGS sequence"/>
</dbReference>
<dbReference type="Pfam" id="PF00153">
    <property type="entry name" value="Mito_carr"/>
    <property type="match status" value="1"/>
</dbReference>